<gene>
    <name evidence="4" type="ORF">GLOTRDRAFT_119416</name>
</gene>
<feature type="coiled-coil region" evidence="1">
    <location>
        <begin position="840"/>
        <end position="899"/>
    </location>
</feature>
<dbReference type="GeneID" id="19300556"/>
<feature type="compositionally biased region" description="Low complexity" evidence="2">
    <location>
        <begin position="16"/>
        <end position="28"/>
    </location>
</feature>
<organism evidence="4 5">
    <name type="scientific">Gloeophyllum trabeum (strain ATCC 11539 / FP-39264 / Madison 617)</name>
    <name type="common">Brown rot fungus</name>
    <dbReference type="NCBI Taxonomy" id="670483"/>
    <lineage>
        <taxon>Eukaryota</taxon>
        <taxon>Fungi</taxon>
        <taxon>Dikarya</taxon>
        <taxon>Basidiomycota</taxon>
        <taxon>Agaricomycotina</taxon>
        <taxon>Agaricomycetes</taxon>
        <taxon>Gloeophyllales</taxon>
        <taxon>Gloeophyllaceae</taxon>
        <taxon>Gloeophyllum</taxon>
    </lineage>
</organism>
<feature type="region of interest" description="Disordered" evidence="2">
    <location>
        <begin position="304"/>
        <end position="338"/>
    </location>
</feature>
<feature type="compositionally biased region" description="Polar residues" evidence="2">
    <location>
        <begin position="52"/>
        <end position="68"/>
    </location>
</feature>
<accession>S7QIP4</accession>
<reference evidence="4 5" key="1">
    <citation type="journal article" date="2012" name="Science">
        <title>The Paleozoic origin of enzymatic lignin decomposition reconstructed from 31 fungal genomes.</title>
        <authorList>
            <person name="Floudas D."/>
            <person name="Binder M."/>
            <person name="Riley R."/>
            <person name="Barry K."/>
            <person name="Blanchette R.A."/>
            <person name="Henrissat B."/>
            <person name="Martinez A.T."/>
            <person name="Otillar R."/>
            <person name="Spatafora J.W."/>
            <person name="Yadav J.S."/>
            <person name="Aerts A."/>
            <person name="Benoit I."/>
            <person name="Boyd A."/>
            <person name="Carlson A."/>
            <person name="Copeland A."/>
            <person name="Coutinho P.M."/>
            <person name="de Vries R.P."/>
            <person name="Ferreira P."/>
            <person name="Findley K."/>
            <person name="Foster B."/>
            <person name="Gaskell J."/>
            <person name="Glotzer D."/>
            <person name="Gorecki P."/>
            <person name="Heitman J."/>
            <person name="Hesse C."/>
            <person name="Hori C."/>
            <person name="Igarashi K."/>
            <person name="Jurgens J.A."/>
            <person name="Kallen N."/>
            <person name="Kersten P."/>
            <person name="Kohler A."/>
            <person name="Kuees U."/>
            <person name="Kumar T.K.A."/>
            <person name="Kuo A."/>
            <person name="LaButti K."/>
            <person name="Larrondo L.F."/>
            <person name="Lindquist E."/>
            <person name="Ling A."/>
            <person name="Lombard V."/>
            <person name="Lucas S."/>
            <person name="Lundell T."/>
            <person name="Martin R."/>
            <person name="McLaughlin D.J."/>
            <person name="Morgenstern I."/>
            <person name="Morin E."/>
            <person name="Murat C."/>
            <person name="Nagy L.G."/>
            <person name="Nolan M."/>
            <person name="Ohm R.A."/>
            <person name="Patyshakuliyeva A."/>
            <person name="Rokas A."/>
            <person name="Ruiz-Duenas F.J."/>
            <person name="Sabat G."/>
            <person name="Salamov A."/>
            <person name="Samejima M."/>
            <person name="Schmutz J."/>
            <person name="Slot J.C."/>
            <person name="St John F."/>
            <person name="Stenlid J."/>
            <person name="Sun H."/>
            <person name="Sun S."/>
            <person name="Syed K."/>
            <person name="Tsang A."/>
            <person name="Wiebenga A."/>
            <person name="Young D."/>
            <person name="Pisabarro A."/>
            <person name="Eastwood D.C."/>
            <person name="Martin F."/>
            <person name="Cullen D."/>
            <person name="Grigoriev I.V."/>
            <person name="Hibbett D.S."/>
        </authorList>
    </citation>
    <scope>NUCLEOTIDE SEQUENCE [LARGE SCALE GENOMIC DNA]</scope>
    <source>
        <strain evidence="4 5">ATCC 11539</strain>
    </source>
</reference>
<dbReference type="AlphaFoldDB" id="S7QIP4"/>
<feature type="domain" description="Up-regulated during septation protein 1" evidence="3">
    <location>
        <begin position="182"/>
        <end position="293"/>
    </location>
</feature>
<feature type="compositionally biased region" description="Basic and acidic residues" evidence="2">
    <location>
        <begin position="593"/>
        <end position="602"/>
    </location>
</feature>
<dbReference type="HOGENOM" id="CLU_011428_0_0_1"/>
<dbReference type="InterPro" id="IPR029191">
    <property type="entry name" value="Uds1"/>
</dbReference>
<feature type="region of interest" description="Disordered" evidence="2">
    <location>
        <begin position="653"/>
        <end position="677"/>
    </location>
</feature>
<feature type="compositionally biased region" description="Low complexity" evidence="2">
    <location>
        <begin position="327"/>
        <end position="338"/>
    </location>
</feature>
<evidence type="ECO:0000313" key="5">
    <source>
        <dbReference type="Proteomes" id="UP000030669"/>
    </source>
</evidence>
<dbReference type="Pfam" id="PF15456">
    <property type="entry name" value="Uds1"/>
    <property type="match status" value="1"/>
</dbReference>
<dbReference type="eggNOG" id="ENOG502QWKV">
    <property type="taxonomic scope" value="Eukaryota"/>
</dbReference>
<keyword evidence="5" id="KW-1185">Reference proteome</keyword>
<feature type="compositionally biased region" description="Low complexity" evidence="2">
    <location>
        <begin position="95"/>
        <end position="114"/>
    </location>
</feature>
<dbReference type="KEGG" id="gtr:GLOTRDRAFT_119416"/>
<dbReference type="RefSeq" id="XP_007862250.1">
    <property type="nucleotide sequence ID" value="XM_007864059.1"/>
</dbReference>
<dbReference type="EMBL" id="KB469297">
    <property type="protein sequence ID" value="EPQ59197.1"/>
    <property type="molecule type" value="Genomic_DNA"/>
</dbReference>
<dbReference type="OrthoDB" id="5569911at2759"/>
<feature type="compositionally biased region" description="Low complexity" evidence="2">
    <location>
        <begin position="124"/>
        <end position="149"/>
    </location>
</feature>
<keyword evidence="1" id="KW-0175">Coiled coil</keyword>
<evidence type="ECO:0000259" key="3">
    <source>
        <dbReference type="Pfam" id="PF15456"/>
    </source>
</evidence>
<dbReference type="OMA" id="FFAGHSD"/>
<evidence type="ECO:0000256" key="1">
    <source>
        <dbReference type="SAM" id="Coils"/>
    </source>
</evidence>
<evidence type="ECO:0000256" key="2">
    <source>
        <dbReference type="SAM" id="MobiDB-lite"/>
    </source>
</evidence>
<evidence type="ECO:0000313" key="4">
    <source>
        <dbReference type="EMBL" id="EPQ59197.1"/>
    </source>
</evidence>
<protein>
    <recommendedName>
        <fullName evidence="3">Up-regulated during septation protein 1 domain-containing protein</fullName>
    </recommendedName>
</protein>
<feature type="region of interest" description="Disordered" evidence="2">
    <location>
        <begin position="593"/>
        <end position="620"/>
    </location>
</feature>
<feature type="region of interest" description="Disordered" evidence="2">
    <location>
        <begin position="1"/>
        <end position="162"/>
    </location>
</feature>
<dbReference type="SUPFAM" id="SSF46585">
    <property type="entry name" value="HR1 repeat"/>
    <property type="match status" value="1"/>
</dbReference>
<name>S7QIP4_GLOTA</name>
<dbReference type="Proteomes" id="UP000030669">
    <property type="component" value="Unassembled WGS sequence"/>
</dbReference>
<dbReference type="InterPro" id="IPR036274">
    <property type="entry name" value="HR1_rpt_sf"/>
</dbReference>
<sequence>MNGVRRFLGGGLTNGAASTSQQSPAQQAPAPPPIQPIAPLAISKPSWPPSPTGTQPDSPLGSPKTTTVGLFLRKDKQKPAHVPGEAEPDDSPGQSTRPTSNSSSVLSPSRSRGSIPMSSPATTPGGLSQSLPSSPGAGPSSSPIRPSIPNRKSFMSRKSIHQVDQSVKRSSSLLNIQDELLMSLLASEAVVDSRNYVILSAEEVEELKKEQQVLTSRLVALHKKLTLETKIRDAAVSLSRVNAAHKKMSKQTQEQLDAANHKVDVAQKELWRVSERANEITRKLLEHRTAVLGFSVRSLEKKNAPNGDVLESDGSGYDTPNRSSAMSPTSSAQTSVSSKARFEGAHLFAGHADAVVPQVPRAPPTVADIVALEEKLKAVTSSLNAANRKQAEMRQELSMLQLEKEQLETSAQLEVQNAEESVASMQQELVEDREAWDRDRAALAERDRQIEILESRLEVLEEQSGETSELQDSLVRARQDVQRRDMEIEDLRRRLESQTQSNNAEQALIDLQDELDRCRQDLHKLTEDHGIIVSSPDPSFSPSIEMYIEAIAGDLEERRLARLEWVTAQRRLEEDVREATTKANTLAQELERVKRERDEARTELSTIRSRPEEPSSATSAAVEYTGDAGKVMAVLQPLWAILPSPEARASKLGSRASFRTASPTSTPGSPKIGATSLSEMDVRSLKTLYDNRANNPASADPSTFSVEAFAARVQALVQDDRALIERLIRFAQAHDLLKKNAERAQKLAQESNNALETYQKQVKTLEERHATMAARQSALQQEVEQLQETIERITAEKHEVEMHAAEQAETCRQLTEANNTLSAKTLTLAEEAASASDAVRRQMEAQLAECRQSLQKAQDELEAVQISEQSQRAALLDELNSMQTENGNLRAQLRAAAAKK</sequence>
<proteinExistence type="predicted"/>
<feature type="coiled-coil region" evidence="1">
    <location>
        <begin position="734"/>
        <end position="803"/>
    </location>
</feature>
<feature type="compositionally biased region" description="Polar residues" evidence="2">
    <location>
        <begin position="657"/>
        <end position="668"/>
    </location>
</feature>
<feature type="coiled-coil region" evidence="1">
    <location>
        <begin position="369"/>
        <end position="528"/>
    </location>
</feature>